<evidence type="ECO:0000256" key="10">
    <source>
        <dbReference type="ARBA" id="ARBA00022847"/>
    </source>
</evidence>
<dbReference type="InterPro" id="IPR004481">
    <property type="entry name" value="K/Na/Ca-exchanger"/>
</dbReference>
<keyword evidence="14" id="KW-0406">Ion transport</keyword>
<evidence type="ECO:0000256" key="5">
    <source>
        <dbReference type="ARBA" id="ARBA00022538"/>
    </source>
</evidence>
<keyword evidence="8" id="KW-0732">Signal</keyword>
<comment type="caution">
    <text evidence="19">The sequence shown here is derived from an EMBL/GenBank/DDBJ whole genome shotgun (WGS) entry which is preliminary data.</text>
</comment>
<evidence type="ECO:0000256" key="15">
    <source>
        <dbReference type="ARBA" id="ARBA00023136"/>
    </source>
</evidence>
<dbReference type="OrthoDB" id="2127281at2759"/>
<evidence type="ECO:0000256" key="12">
    <source>
        <dbReference type="ARBA" id="ARBA00022989"/>
    </source>
</evidence>
<dbReference type="GO" id="GO:0005886">
    <property type="term" value="C:plasma membrane"/>
    <property type="evidence" value="ECO:0007669"/>
    <property type="project" value="TreeGrafter"/>
</dbReference>
<keyword evidence="20" id="KW-1185">Reference proteome</keyword>
<comment type="subcellular location">
    <subcellularLocation>
        <location evidence="1">Membrane</location>
        <topology evidence="1">Multi-pass membrane protein</topology>
    </subcellularLocation>
</comment>
<dbReference type="STRING" id="1661398.A0A482W518"/>
<dbReference type="GO" id="GO:0015293">
    <property type="term" value="F:symporter activity"/>
    <property type="evidence" value="ECO:0007669"/>
    <property type="project" value="UniProtKB-KW"/>
</dbReference>
<evidence type="ECO:0000256" key="8">
    <source>
        <dbReference type="ARBA" id="ARBA00022729"/>
    </source>
</evidence>
<feature type="domain" description="Sodium/calcium exchanger membrane region" evidence="18">
    <location>
        <begin position="2"/>
        <end position="109"/>
    </location>
</feature>
<keyword evidence="7 17" id="KW-0812">Transmembrane</keyword>
<dbReference type="GO" id="GO:0005262">
    <property type="term" value="F:calcium channel activity"/>
    <property type="evidence" value="ECO:0007669"/>
    <property type="project" value="TreeGrafter"/>
</dbReference>
<keyword evidence="6" id="KW-0109">Calcium transport</keyword>
<dbReference type="PANTHER" id="PTHR10846">
    <property type="entry name" value="SODIUM/POTASSIUM/CALCIUM EXCHANGER"/>
    <property type="match status" value="1"/>
</dbReference>
<keyword evidence="3" id="KW-0813">Transport</keyword>
<accession>A0A482W518</accession>
<dbReference type="InterPro" id="IPR044880">
    <property type="entry name" value="NCX_ion-bd_dom_sf"/>
</dbReference>
<dbReference type="NCBIfam" id="TIGR00367">
    <property type="entry name" value="calcium/sodium antiporter"/>
    <property type="match status" value="1"/>
</dbReference>
<keyword evidence="10" id="KW-0769">Symport</keyword>
<dbReference type="AlphaFoldDB" id="A0A482W518"/>
<feature type="transmembrane region" description="Helical" evidence="17">
    <location>
        <begin position="239"/>
        <end position="261"/>
    </location>
</feature>
<reference evidence="19 20" key="1">
    <citation type="submission" date="2017-03" db="EMBL/GenBank/DDBJ databases">
        <title>Genome of the blue death feigning beetle - Asbolus verrucosus.</title>
        <authorList>
            <person name="Rider S.D."/>
        </authorList>
    </citation>
    <scope>NUCLEOTIDE SEQUENCE [LARGE SCALE GENOMIC DNA]</scope>
    <source>
        <strain evidence="19">Butters</strain>
        <tissue evidence="19">Head and leg muscle</tissue>
    </source>
</reference>
<dbReference type="InterPro" id="IPR004837">
    <property type="entry name" value="NaCa_Exmemb"/>
</dbReference>
<evidence type="ECO:0000256" key="7">
    <source>
        <dbReference type="ARBA" id="ARBA00022692"/>
    </source>
</evidence>
<keyword evidence="15 17" id="KW-0472">Membrane</keyword>
<sequence length="390" mass="43326">DVAAATFMSVATSAPELFVNIIGTFITESDIGIGTVVGSSLFNTLGVASLGGLAASTPVQLHWWPVTRDVIIYIFSVLLLVTITWDGLIYWYEGLILFIVYFIYFTVMFQNVRISKFVKKLIKRGNKVKDCEKATSPRRVSVAVISSYGSYAEEPITKYTDTKSFSDNASDEEGEKMERTNHFFKYLKGRYGRKLPDPQRYPKLFPITFILCIFWIGSNSYVVSWMIAIIGNMFKIPDAVLGLTFLAAGGCLPEAISITIMSRRGEGSMGVSNSLGANTMNILLSLGMPWFLKTIVLGVDKSSNIVINSGSIEYTISALVPVAIILYMTLYFNKFRLCRRVGFILISVYTLCIVLAILAELVFFGKPKFELKVSFQLVETGVDTALKLNN</sequence>
<evidence type="ECO:0000259" key="18">
    <source>
        <dbReference type="Pfam" id="PF01699"/>
    </source>
</evidence>
<evidence type="ECO:0000256" key="2">
    <source>
        <dbReference type="ARBA" id="ARBA00005364"/>
    </source>
</evidence>
<evidence type="ECO:0000256" key="16">
    <source>
        <dbReference type="ARBA" id="ARBA00023201"/>
    </source>
</evidence>
<dbReference type="Proteomes" id="UP000292052">
    <property type="component" value="Unassembled WGS sequence"/>
</dbReference>
<feature type="transmembrane region" description="Helical" evidence="17">
    <location>
        <begin position="273"/>
        <end position="292"/>
    </location>
</feature>
<feature type="transmembrane region" description="Helical" evidence="17">
    <location>
        <begin position="95"/>
        <end position="114"/>
    </location>
</feature>
<feature type="transmembrane region" description="Helical" evidence="17">
    <location>
        <begin position="343"/>
        <end position="364"/>
    </location>
</feature>
<evidence type="ECO:0000256" key="4">
    <source>
        <dbReference type="ARBA" id="ARBA00022449"/>
    </source>
</evidence>
<keyword evidence="12 17" id="KW-1133">Transmembrane helix</keyword>
<evidence type="ECO:0000256" key="13">
    <source>
        <dbReference type="ARBA" id="ARBA00023053"/>
    </source>
</evidence>
<name>A0A482W518_ASBVE</name>
<keyword evidence="9" id="KW-0106">Calcium</keyword>
<dbReference type="GO" id="GO:0006874">
    <property type="term" value="P:intracellular calcium ion homeostasis"/>
    <property type="evidence" value="ECO:0007669"/>
    <property type="project" value="TreeGrafter"/>
</dbReference>
<feature type="transmembrane region" description="Helical" evidence="17">
    <location>
        <begin position="312"/>
        <end position="331"/>
    </location>
</feature>
<feature type="domain" description="Sodium/calcium exchanger membrane region" evidence="18">
    <location>
        <begin position="206"/>
        <end position="357"/>
    </location>
</feature>
<evidence type="ECO:0000256" key="17">
    <source>
        <dbReference type="SAM" id="Phobius"/>
    </source>
</evidence>
<keyword evidence="4" id="KW-0050">Antiport</keyword>
<dbReference type="Pfam" id="PF01699">
    <property type="entry name" value="Na_Ca_ex"/>
    <property type="match status" value="2"/>
</dbReference>
<evidence type="ECO:0000256" key="3">
    <source>
        <dbReference type="ARBA" id="ARBA00022448"/>
    </source>
</evidence>
<feature type="transmembrane region" description="Helical" evidence="17">
    <location>
        <begin position="70"/>
        <end position="89"/>
    </location>
</feature>
<protein>
    <submittedName>
        <fullName evidence="19">Sodium/potassium/calcium exchanger 4-like</fullName>
    </submittedName>
</protein>
<dbReference type="EMBL" id="QDEB01028383">
    <property type="protein sequence ID" value="RZC40174.1"/>
    <property type="molecule type" value="Genomic_DNA"/>
</dbReference>
<keyword evidence="13" id="KW-0915">Sodium</keyword>
<feature type="transmembrane region" description="Helical" evidence="17">
    <location>
        <begin position="204"/>
        <end position="227"/>
    </location>
</feature>
<dbReference type="Gene3D" id="1.20.1420.30">
    <property type="entry name" value="NCX, central ion-binding region"/>
    <property type="match status" value="2"/>
</dbReference>
<evidence type="ECO:0000313" key="19">
    <source>
        <dbReference type="EMBL" id="RZC40174.1"/>
    </source>
</evidence>
<evidence type="ECO:0000256" key="1">
    <source>
        <dbReference type="ARBA" id="ARBA00004141"/>
    </source>
</evidence>
<evidence type="ECO:0000256" key="6">
    <source>
        <dbReference type="ARBA" id="ARBA00022568"/>
    </source>
</evidence>
<evidence type="ECO:0000256" key="11">
    <source>
        <dbReference type="ARBA" id="ARBA00022958"/>
    </source>
</evidence>
<gene>
    <name evidence="19" type="ORF">BDFB_011044</name>
</gene>
<comment type="similarity">
    <text evidence="2">Belongs to the Ca(2+):cation antiporter (CaCA) (TC 2.A.19) family. SLC24A subfamily.</text>
</comment>
<evidence type="ECO:0000313" key="20">
    <source>
        <dbReference type="Proteomes" id="UP000292052"/>
    </source>
</evidence>
<proteinExistence type="inferred from homology"/>
<feature type="non-terminal residue" evidence="19">
    <location>
        <position position="1"/>
    </location>
</feature>
<keyword evidence="5" id="KW-0633">Potassium transport</keyword>
<evidence type="ECO:0000256" key="14">
    <source>
        <dbReference type="ARBA" id="ARBA00023065"/>
    </source>
</evidence>
<keyword evidence="11" id="KW-0630">Potassium</keyword>
<dbReference type="FunFam" id="1.20.1420.30:FF:000009">
    <property type="entry name" value="sodium/potassium/calcium exchanger 5 isoform X2"/>
    <property type="match status" value="1"/>
</dbReference>
<organism evidence="19 20">
    <name type="scientific">Asbolus verrucosus</name>
    <name type="common">Desert ironclad beetle</name>
    <dbReference type="NCBI Taxonomy" id="1661398"/>
    <lineage>
        <taxon>Eukaryota</taxon>
        <taxon>Metazoa</taxon>
        <taxon>Ecdysozoa</taxon>
        <taxon>Arthropoda</taxon>
        <taxon>Hexapoda</taxon>
        <taxon>Insecta</taxon>
        <taxon>Pterygota</taxon>
        <taxon>Neoptera</taxon>
        <taxon>Endopterygota</taxon>
        <taxon>Coleoptera</taxon>
        <taxon>Polyphaga</taxon>
        <taxon>Cucujiformia</taxon>
        <taxon>Tenebrionidae</taxon>
        <taxon>Pimeliinae</taxon>
        <taxon>Asbolus</taxon>
    </lineage>
</organism>
<evidence type="ECO:0000256" key="9">
    <source>
        <dbReference type="ARBA" id="ARBA00022837"/>
    </source>
</evidence>
<dbReference type="PANTHER" id="PTHR10846:SF2">
    <property type="entry name" value="RE48874P"/>
    <property type="match status" value="1"/>
</dbReference>
<keyword evidence="16" id="KW-0739">Sodium transport</keyword>
<dbReference type="GO" id="GO:0008273">
    <property type="term" value="F:calcium, potassium:sodium antiporter activity"/>
    <property type="evidence" value="ECO:0007669"/>
    <property type="project" value="TreeGrafter"/>
</dbReference>